<keyword evidence="1" id="KW-0472">Membrane</keyword>
<evidence type="ECO:0000256" key="1">
    <source>
        <dbReference type="SAM" id="Phobius"/>
    </source>
</evidence>
<comment type="caution">
    <text evidence="2">The sequence shown here is derived from an EMBL/GenBank/DDBJ whole genome shotgun (WGS) entry which is preliminary data.</text>
</comment>
<evidence type="ECO:0008006" key="4">
    <source>
        <dbReference type="Google" id="ProtNLM"/>
    </source>
</evidence>
<dbReference type="Proteomes" id="UP001226020">
    <property type="component" value="Unassembled WGS sequence"/>
</dbReference>
<organism evidence="2 3">
    <name type="scientific">Phocoenobacter atlanticus subsp. atlanticus</name>
    <dbReference type="NCBI Taxonomy" id="3061285"/>
    <lineage>
        <taxon>Bacteria</taxon>
        <taxon>Pseudomonadati</taxon>
        <taxon>Pseudomonadota</taxon>
        <taxon>Gammaproteobacteria</taxon>
        <taxon>Pasteurellales</taxon>
        <taxon>Pasteurellaceae</taxon>
        <taxon>Phocoenobacter</taxon>
        <taxon>Phocoenobacter atlanticus</taxon>
    </lineage>
</organism>
<gene>
    <name evidence="2" type="ORF">QJU57_05980</name>
</gene>
<reference evidence="2 3" key="1">
    <citation type="journal article" date="2023" name="Front. Microbiol.">
        <title>Phylogeography and host specificity of Pasteurellaceae pathogenic to sea-farmed fish in the north-east Atlantic.</title>
        <authorList>
            <person name="Gulla S."/>
            <person name="Colquhoun D.J."/>
            <person name="Olsen A.B."/>
            <person name="Spilsberg B."/>
            <person name="Lagesen K."/>
            <person name="Aakesson C.P."/>
            <person name="Strom S."/>
            <person name="Manji F."/>
            <person name="Birkbeck T.H."/>
            <person name="Nilsen H.K."/>
        </authorList>
    </citation>
    <scope>NUCLEOTIDE SEQUENCE [LARGE SCALE GENOMIC DNA]</scope>
    <source>
        <strain evidence="2 3">NVIB3131</strain>
    </source>
</reference>
<dbReference type="AlphaFoldDB" id="A0AAW8CIV1"/>
<evidence type="ECO:0000313" key="3">
    <source>
        <dbReference type="Proteomes" id="UP001226020"/>
    </source>
</evidence>
<protein>
    <recommendedName>
        <fullName evidence="4">Lipoprotein</fullName>
    </recommendedName>
</protein>
<accession>A0AAW8CIV1</accession>
<keyword evidence="1" id="KW-1133">Transmembrane helix</keyword>
<proteinExistence type="predicted"/>
<feature type="transmembrane region" description="Helical" evidence="1">
    <location>
        <begin position="12"/>
        <end position="30"/>
    </location>
</feature>
<evidence type="ECO:0000313" key="2">
    <source>
        <dbReference type="EMBL" id="MDP8148622.1"/>
    </source>
</evidence>
<dbReference type="EMBL" id="JASAXT010000008">
    <property type="protein sequence ID" value="MDP8148622.1"/>
    <property type="molecule type" value="Genomic_DNA"/>
</dbReference>
<dbReference type="RefSeq" id="WP_306346850.1">
    <property type="nucleotide sequence ID" value="NZ_JASAVU010000006.1"/>
</dbReference>
<keyword evidence="3" id="KW-1185">Reference proteome</keyword>
<keyword evidence="1" id="KW-0812">Transmembrane</keyword>
<sequence length="162" mass="19192">MFKICKKLKIDKIKILILLFLFIFLCSFYYKNPNINSIKIDKFLADHLNYNTVFGNYRFKQLIEKSLNKDINALIEIKNVDCGGGSYCYSLGYVITQIIKRIGEQEFIKIYEQMPKKDQKEIIHFIYAGLEYGDNDYDGKMDNEKIENVYPNLYKIVHQNND</sequence>
<dbReference type="GeneID" id="300270852"/>
<name>A0AAW8CIV1_9PAST</name>